<proteinExistence type="predicted"/>
<protein>
    <submittedName>
        <fullName evidence="2">DUF4143 domain-containing protein</fullName>
    </submittedName>
</protein>
<evidence type="ECO:0000259" key="1">
    <source>
        <dbReference type="Pfam" id="PF13635"/>
    </source>
</evidence>
<dbReference type="Pfam" id="PF13635">
    <property type="entry name" value="DUF4143"/>
    <property type="match status" value="1"/>
</dbReference>
<keyword evidence="3" id="KW-1185">Reference proteome</keyword>
<feature type="domain" description="DUF4143" evidence="1">
    <location>
        <begin position="16"/>
        <end position="120"/>
    </location>
</feature>
<organism evidence="2 3">
    <name type="scientific">Pedobacter riviphilus</name>
    <dbReference type="NCBI Taxonomy" id="2766984"/>
    <lineage>
        <taxon>Bacteria</taxon>
        <taxon>Pseudomonadati</taxon>
        <taxon>Bacteroidota</taxon>
        <taxon>Sphingobacteriia</taxon>
        <taxon>Sphingobacteriales</taxon>
        <taxon>Sphingobacteriaceae</taxon>
        <taxon>Pedobacter</taxon>
    </lineage>
</organism>
<dbReference type="PANTHER" id="PTHR43566">
    <property type="entry name" value="CONSERVED PROTEIN"/>
    <property type="match status" value="1"/>
</dbReference>
<dbReference type="PANTHER" id="PTHR43566:SF2">
    <property type="entry name" value="DUF4143 DOMAIN-CONTAINING PROTEIN"/>
    <property type="match status" value="1"/>
</dbReference>
<dbReference type="InterPro" id="IPR025420">
    <property type="entry name" value="DUF4143"/>
</dbReference>
<dbReference type="EMBL" id="CP061171">
    <property type="protein sequence ID" value="QNR87205.1"/>
    <property type="molecule type" value="Genomic_DNA"/>
</dbReference>
<name>A0ABX6TQ77_9SPHI</name>
<gene>
    <name evidence="2" type="ORF">H9N25_18745</name>
</gene>
<dbReference type="Proteomes" id="UP000516439">
    <property type="component" value="Chromosome"/>
</dbReference>
<sequence length="157" mass="18442">MKSYTFDLQHKSIHFLNGNLFNGESFARSLGVSAPTVNRYLDFLEGGFLIRRLQPWFVNAKKRLVKSSKTYTRDTGILHRLLNIPSYSDLFGHPGIGASWEGYVVEQIYQIKEKQTELFFIGLKEGQNAIWFLYRELHHLHVSKLNYQMRQQYLKVL</sequence>
<accession>A0ABX6TQ77</accession>
<reference evidence="2 3" key="1">
    <citation type="submission" date="2020-09" db="EMBL/GenBank/DDBJ databases">
        <title>Pedobacter sp. SW-16 isolated from soil near Yeocheon.</title>
        <authorList>
            <person name="Im H.S."/>
            <person name="Joung Y."/>
            <person name="Lee S.-S."/>
        </authorList>
    </citation>
    <scope>NUCLEOTIDE SEQUENCE [LARGE SCALE GENOMIC DNA]</scope>
    <source>
        <strain evidence="2 3">SW-16</strain>
    </source>
</reference>
<evidence type="ECO:0000313" key="3">
    <source>
        <dbReference type="Proteomes" id="UP000516439"/>
    </source>
</evidence>
<evidence type="ECO:0000313" key="2">
    <source>
        <dbReference type="EMBL" id="QNR87205.1"/>
    </source>
</evidence>